<keyword evidence="3" id="KW-0540">Nuclease</keyword>
<comment type="caution">
    <text evidence="9">The sequence shown here is derived from an EMBL/GenBank/DDBJ whole genome shotgun (WGS) entry which is preliminary data.</text>
</comment>
<dbReference type="InterPro" id="IPR034922">
    <property type="entry name" value="REX1-like_exo"/>
</dbReference>
<dbReference type="InterPro" id="IPR013520">
    <property type="entry name" value="Ribonucl_H"/>
</dbReference>
<dbReference type="PANTHER" id="PTHR12801:SF115">
    <property type="entry name" value="FI18136P1-RELATED"/>
    <property type="match status" value="1"/>
</dbReference>
<dbReference type="OrthoDB" id="206335at2759"/>
<dbReference type="InterPro" id="IPR036397">
    <property type="entry name" value="RNaseH_sf"/>
</dbReference>
<dbReference type="CDD" id="cd06145">
    <property type="entry name" value="REX1_like"/>
    <property type="match status" value="1"/>
</dbReference>
<dbReference type="Gene3D" id="3.30.420.10">
    <property type="entry name" value="Ribonuclease H-like superfamily/Ribonuclease H"/>
    <property type="match status" value="1"/>
</dbReference>
<evidence type="ECO:0000256" key="5">
    <source>
        <dbReference type="ARBA" id="ARBA00022839"/>
    </source>
</evidence>
<feature type="compositionally biased region" description="Low complexity" evidence="7">
    <location>
        <begin position="416"/>
        <end position="425"/>
    </location>
</feature>
<dbReference type="AlphaFoldDB" id="A0A4Q2D9U4"/>
<dbReference type="GO" id="GO:0003676">
    <property type="term" value="F:nucleic acid binding"/>
    <property type="evidence" value="ECO:0007669"/>
    <property type="project" value="InterPro"/>
</dbReference>
<keyword evidence="6" id="KW-0539">Nucleus</keyword>
<feature type="region of interest" description="Disordered" evidence="7">
    <location>
        <begin position="413"/>
        <end position="438"/>
    </location>
</feature>
<evidence type="ECO:0000256" key="1">
    <source>
        <dbReference type="ARBA" id="ARBA00004123"/>
    </source>
</evidence>
<sequence>MKRNQGSEGELADGPALKKAKTSPVPSSSSTAAVPKEREGDNPNTMTADSATVVTVSGTATAGEGNATATETATWTKVEKRKKKKMAKADAKNDSLEMLALPCNVPGCQIPVFYSLPPYPYAHKPLQPRFMYSNHEIAKRNNAIGVEEIRDLVLHLIADASNPNWLRVENGPSIQKVVVLMVPGLTNQLLSLPPIPTSATSNPNLPLSIPLHSPSTTGTAAAIPFVATTFSHACPTRAPGDQNRMHSVLSTFFSCPMSAEEKKRRVNQRLKSDKSKSDPTQYLLTLEQMIENDYPVPSYMADVFQKPEGWVETPQTLNAPPAGTSGVKRKIYAVDCEMCITEDGKELTRVCIIDFYTNDVVYDQLVKPSKPIVDYLTRFSGITEEHLASVTTTLAEVQTKVLSLLCPTPPVPTPNPFSMNPNPSSSSPPPPPPTPILIGHSLESDLRALKLCHPYCIDTALMYHHPRGRPLKPGLAWLTKKWCGREIQTRGGNPDAG</sequence>
<feature type="compositionally biased region" description="Pro residues" evidence="7">
    <location>
        <begin position="426"/>
        <end position="435"/>
    </location>
</feature>
<dbReference type="InterPro" id="IPR047021">
    <property type="entry name" value="REXO1/3/4-like"/>
</dbReference>
<comment type="similarity">
    <text evidence="2">Belongs to the REXO1/REXO3 family.</text>
</comment>
<evidence type="ECO:0000313" key="10">
    <source>
        <dbReference type="Proteomes" id="UP000290288"/>
    </source>
</evidence>
<keyword evidence="5" id="KW-0269">Exonuclease</keyword>
<reference evidence="9 10" key="1">
    <citation type="submission" date="2019-01" db="EMBL/GenBank/DDBJ databases">
        <title>Draft genome sequence of Psathyrella aberdarensis IHI B618.</title>
        <authorList>
            <person name="Buettner E."/>
            <person name="Kellner H."/>
        </authorList>
    </citation>
    <scope>NUCLEOTIDE SEQUENCE [LARGE SCALE GENOMIC DNA]</scope>
    <source>
        <strain evidence="9 10">IHI B618</strain>
    </source>
</reference>
<feature type="domain" description="Exonuclease" evidence="8">
    <location>
        <begin position="330"/>
        <end position="493"/>
    </location>
</feature>
<evidence type="ECO:0000256" key="3">
    <source>
        <dbReference type="ARBA" id="ARBA00022722"/>
    </source>
</evidence>
<protein>
    <recommendedName>
        <fullName evidence="8">Exonuclease domain-containing protein</fullName>
    </recommendedName>
</protein>
<evidence type="ECO:0000256" key="6">
    <source>
        <dbReference type="ARBA" id="ARBA00023242"/>
    </source>
</evidence>
<dbReference type="STRING" id="2316362.A0A4Q2D9U4"/>
<proteinExistence type="inferred from homology"/>
<dbReference type="SMART" id="SM00479">
    <property type="entry name" value="EXOIII"/>
    <property type="match status" value="1"/>
</dbReference>
<evidence type="ECO:0000259" key="8">
    <source>
        <dbReference type="SMART" id="SM00479"/>
    </source>
</evidence>
<dbReference type="SUPFAM" id="SSF53098">
    <property type="entry name" value="Ribonuclease H-like"/>
    <property type="match status" value="1"/>
</dbReference>
<dbReference type="Proteomes" id="UP000290288">
    <property type="component" value="Unassembled WGS sequence"/>
</dbReference>
<evidence type="ECO:0000313" key="9">
    <source>
        <dbReference type="EMBL" id="RXW16099.1"/>
    </source>
</evidence>
<dbReference type="InterPro" id="IPR012337">
    <property type="entry name" value="RNaseH-like_sf"/>
</dbReference>
<name>A0A4Q2D9U4_9AGAR</name>
<gene>
    <name evidence="9" type="ORF">EST38_g9758</name>
</gene>
<keyword evidence="4" id="KW-0378">Hydrolase</keyword>
<evidence type="ECO:0000256" key="2">
    <source>
        <dbReference type="ARBA" id="ARBA00006357"/>
    </source>
</evidence>
<accession>A0A4Q2D9U4</accession>
<dbReference type="PANTHER" id="PTHR12801">
    <property type="entry name" value="RNA EXONUCLEASE REXO1 / RECO3 FAMILY MEMBER-RELATED"/>
    <property type="match status" value="1"/>
</dbReference>
<keyword evidence="10" id="KW-1185">Reference proteome</keyword>
<organism evidence="9 10">
    <name type="scientific">Candolleomyces aberdarensis</name>
    <dbReference type="NCBI Taxonomy" id="2316362"/>
    <lineage>
        <taxon>Eukaryota</taxon>
        <taxon>Fungi</taxon>
        <taxon>Dikarya</taxon>
        <taxon>Basidiomycota</taxon>
        <taxon>Agaricomycotina</taxon>
        <taxon>Agaricomycetes</taxon>
        <taxon>Agaricomycetidae</taxon>
        <taxon>Agaricales</taxon>
        <taxon>Agaricineae</taxon>
        <taxon>Psathyrellaceae</taxon>
        <taxon>Candolleomyces</taxon>
    </lineage>
</organism>
<dbReference type="EMBL" id="SDEE01000475">
    <property type="protein sequence ID" value="RXW16099.1"/>
    <property type="molecule type" value="Genomic_DNA"/>
</dbReference>
<dbReference type="GO" id="GO:0005634">
    <property type="term" value="C:nucleus"/>
    <property type="evidence" value="ECO:0007669"/>
    <property type="project" value="UniProtKB-SubCell"/>
</dbReference>
<evidence type="ECO:0000256" key="7">
    <source>
        <dbReference type="SAM" id="MobiDB-lite"/>
    </source>
</evidence>
<feature type="compositionally biased region" description="Low complexity" evidence="7">
    <location>
        <begin position="22"/>
        <end position="34"/>
    </location>
</feature>
<feature type="region of interest" description="Disordered" evidence="7">
    <location>
        <begin position="1"/>
        <end position="52"/>
    </location>
</feature>
<dbReference type="GO" id="GO:0004527">
    <property type="term" value="F:exonuclease activity"/>
    <property type="evidence" value="ECO:0007669"/>
    <property type="project" value="UniProtKB-KW"/>
</dbReference>
<comment type="subcellular location">
    <subcellularLocation>
        <location evidence="1">Nucleus</location>
    </subcellularLocation>
</comment>
<evidence type="ECO:0000256" key="4">
    <source>
        <dbReference type="ARBA" id="ARBA00022801"/>
    </source>
</evidence>